<evidence type="ECO:0000256" key="2">
    <source>
        <dbReference type="SAM" id="Phobius"/>
    </source>
</evidence>
<keyword evidence="2" id="KW-0472">Membrane</keyword>
<dbReference type="EMBL" id="FQ014226">
    <property type="protein sequence ID" value="CBL52002.1"/>
    <property type="molecule type" value="Genomic_DNA"/>
</dbReference>
<evidence type="ECO:0000256" key="1">
    <source>
        <dbReference type="SAM" id="MobiDB-lite"/>
    </source>
</evidence>
<dbReference type="EMBL" id="FP885845">
    <property type="protein sequence ID" value="CBJ17488.1"/>
    <property type="molecule type" value="Genomic_DNA"/>
</dbReference>
<dbReference type="EMBL" id="FP885834">
    <property type="protein sequence ID" value="CBJ14030.1"/>
    <property type="molecule type" value="Genomic_DNA"/>
</dbReference>
<keyword evidence="3" id="KW-0496">Mitochondrion</keyword>
<dbReference type="RefSeq" id="YP_004222245.1">
    <property type="nucleotide sequence ID" value="NC_015099.1"/>
</dbReference>
<keyword evidence="2" id="KW-1133">Transmembrane helix</keyword>
<feature type="region of interest" description="Disordered" evidence="1">
    <location>
        <begin position="1"/>
        <end position="24"/>
    </location>
</feature>
<organism evidence="3">
    <name type="scientific">Beta vulgaris subsp. maritima</name>
    <name type="common">Sea beet</name>
    <name type="synonym">Beta maritima</name>
    <dbReference type="NCBI Taxonomy" id="350892"/>
    <lineage>
        <taxon>Eukaryota</taxon>
        <taxon>Viridiplantae</taxon>
        <taxon>Streptophyta</taxon>
        <taxon>Embryophyta</taxon>
        <taxon>Tracheophyta</taxon>
        <taxon>Spermatophyta</taxon>
        <taxon>Magnoliopsida</taxon>
        <taxon>eudicotyledons</taxon>
        <taxon>Gunneridae</taxon>
        <taxon>Pentapetalae</taxon>
        <taxon>Caryophyllales</taxon>
        <taxon>Chenopodiaceae</taxon>
        <taxon>Betoideae</taxon>
        <taxon>Beta</taxon>
    </lineage>
</organism>
<gene>
    <name evidence="3" type="primary">orf112b</name>
</gene>
<sequence>MSLFGEEGSDKSEQAHSSECGSTSRALSMSIPYVLVFRELALFASSLFRMSIQSLIPVHNFLEYSSSCSSLARKSLIWPSFLSLVKGISLMCIINSALYLTLFKSIAREFQS</sequence>
<geneLocation type="mitochondrion" evidence="3"/>
<keyword evidence="2" id="KW-0812">Transmembrane</keyword>
<name>E6ZE16_BETVM</name>
<reference evidence="3" key="2">
    <citation type="journal article" date="2011" name="Genome Biol. Evol.">
        <title>Structural and content diversity of mitochondrial genome in beet: a comparative genomic analysis.</title>
        <authorList>
            <person name="Darracq A."/>
            <person name="Varre J.S."/>
            <person name="Marechal-Drouard L."/>
            <person name="Courseaux A."/>
            <person name="Saumitou-Laprade P."/>
            <person name="Oztas S."/>
            <person name="Vacherie B."/>
            <person name="Barbe V.and.Touzet.P."/>
        </authorList>
    </citation>
    <scope>NUCLEOTIDE SEQUENCE</scope>
</reference>
<protein>
    <submittedName>
        <fullName evidence="4">Uncharacterized protein orf112b</fullName>
    </submittedName>
</protein>
<proteinExistence type="predicted"/>
<dbReference type="GeneID" id="10220658"/>
<evidence type="ECO:0000313" key="4">
    <source>
        <dbReference type="EMBL" id="CBJ20758.1"/>
    </source>
</evidence>
<feature type="transmembrane region" description="Helical" evidence="2">
    <location>
        <begin position="76"/>
        <end position="102"/>
    </location>
</feature>
<accession>E6ZE16</accession>
<dbReference type="AlphaFoldDB" id="E6ZE16"/>
<evidence type="ECO:0000313" key="3">
    <source>
        <dbReference type="EMBL" id="CBJ14030.1"/>
    </source>
</evidence>
<reference evidence="3" key="1">
    <citation type="submission" date="2010-11" db="EMBL/GenBank/DDBJ databases">
        <authorList>
            <person name="Genoscope - CEA"/>
        </authorList>
    </citation>
    <scope>NUCLEOTIDE SEQUENCE</scope>
</reference>
<dbReference type="EMBL" id="FP885871">
    <property type="protein sequence ID" value="CBJ20758.1"/>
    <property type="molecule type" value="Genomic_DNA"/>
</dbReference>